<keyword evidence="5 11" id="KW-0851">Voltage-gated channel</keyword>
<feature type="non-terminal residue" evidence="14">
    <location>
        <position position="53"/>
    </location>
</feature>
<accession>A0A8S2S8B2</accession>
<protein>
    <recommendedName>
        <fullName evidence="13">Inward rectifier potassium channel C-terminal domain-containing protein</fullName>
    </recommendedName>
</protein>
<keyword evidence="10 11" id="KW-0407">Ion channel</keyword>
<dbReference type="Gene3D" id="2.60.40.1400">
    <property type="entry name" value="G protein-activated inward rectifier potassium channel 1"/>
    <property type="match status" value="1"/>
</dbReference>
<dbReference type="InterPro" id="IPR041647">
    <property type="entry name" value="IRK_C"/>
</dbReference>
<name>A0A8S2S8B2_9BILA</name>
<proteinExistence type="inferred from homology"/>
<dbReference type="GO" id="GO:0005242">
    <property type="term" value="F:inward rectifier potassium channel activity"/>
    <property type="evidence" value="ECO:0007669"/>
    <property type="project" value="InterPro"/>
</dbReference>
<dbReference type="GO" id="GO:0034702">
    <property type="term" value="C:monoatomic ion channel complex"/>
    <property type="evidence" value="ECO:0007669"/>
    <property type="project" value="UniProtKB-KW"/>
</dbReference>
<evidence type="ECO:0000313" key="14">
    <source>
        <dbReference type="EMBL" id="CAF4215830.1"/>
    </source>
</evidence>
<evidence type="ECO:0000256" key="7">
    <source>
        <dbReference type="ARBA" id="ARBA00022989"/>
    </source>
</evidence>
<comment type="similarity">
    <text evidence="11">Belongs to the inward rectifier-type potassium channel (TC 1.A.2.1) family.</text>
</comment>
<dbReference type="SUPFAM" id="SSF81296">
    <property type="entry name" value="E set domains"/>
    <property type="match status" value="1"/>
</dbReference>
<feature type="domain" description="Inward rectifier potassium channel C-terminal" evidence="13">
    <location>
        <begin position="32"/>
        <end position="53"/>
    </location>
</feature>
<keyword evidence="8 11" id="KW-0406">Ion transport</keyword>
<organism evidence="14 15">
    <name type="scientific">Rotaria magnacalcarata</name>
    <dbReference type="NCBI Taxonomy" id="392030"/>
    <lineage>
        <taxon>Eukaryota</taxon>
        <taxon>Metazoa</taxon>
        <taxon>Spiralia</taxon>
        <taxon>Gnathifera</taxon>
        <taxon>Rotifera</taxon>
        <taxon>Eurotatoria</taxon>
        <taxon>Bdelloidea</taxon>
        <taxon>Philodinida</taxon>
        <taxon>Philodinidae</taxon>
        <taxon>Rotaria</taxon>
    </lineage>
</organism>
<feature type="transmembrane region" description="Helical" evidence="12">
    <location>
        <begin position="6"/>
        <end position="23"/>
    </location>
</feature>
<evidence type="ECO:0000256" key="12">
    <source>
        <dbReference type="SAM" id="Phobius"/>
    </source>
</evidence>
<dbReference type="InterPro" id="IPR016449">
    <property type="entry name" value="K_chnl_inward-rec_Kir"/>
</dbReference>
<evidence type="ECO:0000259" key="13">
    <source>
        <dbReference type="Pfam" id="PF17655"/>
    </source>
</evidence>
<reference evidence="14" key="1">
    <citation type="submission" date="2021-02" db="EMBL/GenBank/DDBJ databases">
        <authorList>
            <person name="Nowell W R."/>
        </authorList>
    </citation>
    <scope>NUCLEOTIDE SEQUENCE</scope>
</reference>
<dbReference type="GO" id="GO:1990573">
    <property type="term" value="P:potassium ion import across plasma membrane"/>
    <property type="evidence" value="ECO:0007669"/>
    <property type="project" value="TreeGrafter"/>
</dbReference>
<comment type="subcellular location">
    <subcellularLocation>
        <location evidence="1 11">Membrane</location>
        <topology evidence="1 11">Multi-pass membrane protein</topology>
    </subcellularLocation>
</comment>
<evidence type="ECO:0000256" key="9">
    <source>
        <dbReference type="ARBA" id="ARBA00023136"/>
    </source>
</evidence>
<keyword evidence="9 12" id="KW-0472">Membrane</keyword>
<dbReference type="Proteomes" id="UP000681967">
    <property type="component" value="Unassembled WGS sequence"/>
</dbReference>
<keyword evidence="4 11" id="KW-0812">Transmembrane</keyword>
<sequence>MIQSTGGALITIYVGGIVFNKLARPRQRMTVLTFSERAVVAPRDGKLCFMFKV</sequence>
<evidence type="ECO:0000256" key="10">
    <source>
        <dbReference type="ARBA" id="ARBA00023303"/>
    </source>
</evidence>
<dbReference type="InterPro" id="IPR013518">
    <property type="entry name" value="K_chnl_inward-rec_Kir_cyto"/>
</dbReference>
<evidence type="ECO:0000256" key="6">
    <source>
        <dbReference type="ARBA" id="ARBA00022958"/>
    </source>
</evidence>
<gene>
    <name evidence="14" type="ORF">BYL167_LOCUS24179</name>
</gene>
<evidence type="ECO:0000256" key="2">
    <source>
        <dbReference type="ARBA" id="ARBA00022448"/>
    </source>
</evidence>
<dbReference type="InterPro" id="IPR014756">
    <property type="entry name" value="Ig_E-set"/>
</dbReference>
<dbReference type="GO" id="GO:0005886">
    <property type="term" value="C:plasma membrane"/>
    <property type="evidence" value="ECO:0007669"/>
    <property type="project" value="TreeGrafter"/>
</dbReference>
<dbReference type="PANTHER" id="PTHR11767">
    <property type="entry name" value="INWARD RECTIFIER POTASSIUM CHANNEL"/>
    <property type="match status" value="1"/>
</dbReference>
<dbReference type="GO" id="GO:0034765">
    <property type="term" value="P:regulation of monoatomic ion transmembrane transport"/>
    <property type="evidence" value="ECO:0007669"/>
    <property type="project" value="TreeGrafter"/>
</dbReference>
<keyword evidence="3 11" id="KW-0633">Potassium transport</keyword>
<dbReference type="EMBL" id="CAJOBH010020004">
    <property type="protein sequence ID" value="CAF4215830.1"/>
    <property type="molecule type" value="Genomic_DNA"/>
</dbReference>
<keyword evidence="7 12" id="KW-1133">Transmembrane helix</keyword>
<evidence type="ECO:0000256" key="3">
    <source>
        <dbReference type="ARBA" id="ARBA00022538"/>
    </source>
</evidence>
<evidence type="ECO:0000256" key="4">
    <source>
        <dbReference type="ARBA" id="ARBA00022692"/>
    </source>
</evidence>
<keyword evidence="6 11" id="KW-0630">Potassium</keyword>
<comment type="caution">
    <text evidence="14">The sequence shown here is derived from an EMBL/GenBank/DDBJ whole genome shotgun (WGS) entry which is preliminary data.</text>
</comment>
<dbReference type="PANTHER" id="PTHR11767:SF102">
    <property type="entry name" value="INWARDLY RECTIFYING POTASSIUM CHANNEL 1, ISOFORM F"/>
    <property type="match status" value="1"/>
</dbReference>
<keyword evidence="2 11" id="KW-0813">Transport</keyword>
<dbReference type="AlphaFoldDB" id="A0A8S2S8B2"/>
<dbReference type="Gene3D" id="1.10.287.70">
    <property type="match status" value="1"/>
</dbReference>
<evidence type="ECO:0000256" key="8">
    <source>
        <dbReference type="ARBA" id="ARBA00023065"/>
    </source>
</evidence>
<evidence type="ECO:0000256" key="5">
    <source>
        <dbReference type="ARBA" id="ARBA00022882"/>
    </source>
</evidence>
<dbReference type="Pfam" id="PF17655">
    <property type="entry name" value="IRK_C"/>
    <property type="match status" value="1"/>
</dbReference>
<evidence type="ECO:0000256" key="1">
    <source>
        <dbReference type="ARBA" id="ARBA00004141"/>
    </source>
</evidence>
<evidence type="ECO:0000313" key="15">
    <source>
        <dbReference type="Proteomes" id="UP000681967"/>
    </source>
</evidence>
<evidence type="ECO:0000256" key="11">
    <source>
        <dbReference type="RuleBase" id="RU003822"/>
    </source>
</evidence>